<keyword evidence="2" id="KW-0645">Protease</keyword>
<keyword evidence="2" id="KW-0482">Metalloprotease</keyword>
<name>A0A0K8RGD6_IXORI</name>
<protein>
    <submittedName>
        <fullName evidence="2">Putative metalloprotease</fullName>
    </submittedName>
</protein>
<dbReference type="AlphaFoldDB" id="A0A0K8RGD6"/>
<evidence type="ECO:0000313" key="2">
    <source>
        <dbReference type="EMBL" id="JAA69933.1"/>
    </source>
</evidence>
<evidence type="ECO:0000256" key="1">
    <source>
        <dbReference type="SAM" id="SignalP"/>
    </source>
</evidence>
<reference evidence="2" key="1">
    <citation type="submission" date="2012-12" db="EMBL/GenBank/DDBJ databases">
        <title>Identification and characterization of a phenylalanine ammonia-lyase gene family in Isatis indigotica Fort.</title>
        <authorList>
            <person name="Liu Q."/>
            <person name="Chen J."/>
            <person name="Zhou X."/>
            <person name="Di P."/>
            <person name="Xiao Y."/>
            <person name="Xuan H."/>
            <person name="Zhang L."/>
            <person name="Chen W."/>
        </authorList>
    </citation>
    <scope>NUCLEOTIDE SEQUENCE</scope>
    <source>
        <tissue evidence="2">Salivary gland</tissue>
    </source>
</reference>
<dbReference type="GO" id="GO:0008237">
    <property type="term" value="F:metallopeptidase activity"/>
    <property type="evidence" value="ECO:0007669"/>
    <property type="project" value="UniProtKB-KW"/>
</dbReference>
<proteinExistence type="evidence at transcript level"/>
<dbReference type="GO" id="GO:0006508">
    <property type="term" value="P:proteolysis"/>
    <property type="evidence" value="ECO:0007669"/>
    <property type="project" value="UniProtKB-KW"/>
</dbReference>
<accession>A0A0K8RGD6</accession>
<organism evidence="2">
    <name type="scientific">Ixodes ricinus</name>
    <name type="common">Common tick</name>
    <name type="synonym">Acarus ricinus</name>
    <dbReference type="NCBI Taxonomy" id="34613"/>
    <lineage>
        <taxon>Eukaryota</taxon>
        <taxon>Metazoa</taxon>
        <taxon>Ecdysozoa</taxon>
        <taxon>Arthropoda</taxon>
        <taxon>Chelicerata</taxon>
        <taxon>Arachnida</taxon>
        <taxon>Acari</taxon>
        <taxon>Parasitiformes</taxon>
        <taxon>Ixodida</taxon>
        <taxon>Ixodoidea</taxon>
        <taxon>Ixodidae</taxon>
        <taxon>Ixodinae</taxon>
        <taxon>Ixodes</taxon>
    </lineage>
</organism>
<sequence length="243" mass="27609">MTMLIEAIFLLFLCEWISTEQTSLVYLRLLESRSDDGLKVVKIDPHLTLNLERSDILYDNLEVSNYENGNYVLRDIPSKIYSEHLRQDKTHLSSVMLYETAHGLLMTGILNSSHVIHPYQILERDSKMSGVAHKISKAVSASSSIKKAGNDPFYKDAVPSTASAKVYQLEIAIIVDQWAQKNIDKRARTTYEAYYLTAANAVCLRLSLLRDPLILLKVVGVYTVPQDVTTMIEKKKDSRRNNK</sequence>
<dbReference type="EMBL" id="GADI01003875">
    <property type="protein sequence ID" value="JAA69933.1"/>
    <property type="molecule type" value="mRNA"/>
</dbReference>
<feature type="signal peptide" evidence="1">
    <location>
        <begin position="1"/>
        <end position="19"/>
    </location>
</feature>
<keyword evidence="2" id="KW-0378">Hydrolase</keyword>
<feature type="chain" id="PRO_5005517792" evidence="1">
    <location>
        <begin position="20"/>
        <end position="243"/>
    </location>
</feature>
<keyword evidence="1" id="KW-0732">Signal</keyword>